<keyword evidence="2" id="KW-0813">Transport</keyword>
<feature type="transmembrane region" description="Helical" evidence="6">
    <location>
        <begin position="354"/>
        <end position="372"/>
    </location>
</feature>
<dbReference type="InterPro" id="IPR020846">
    <property type="entry name" value="MFS_dom"/>
</dbReference>
<dbReference type="InterPro" id="IPR036259">
    <property type="entry name" value="MFS_trans_sf"/>
</dbReference>
<dbReference type="PROSITE" id="PS50850">
    <property type="entry name" value="MFS"/>
    <property type="match status" value="1"/>
</dbReference>
<dbReference type="RefSeq" id="XP_007720775.1">
    <property type="nucleotide sequence ID" value="XM_007722585.1"/>
</dbReference>
<feature type="transmembrane region" description="Helical" evidence="6">
    <location>
        <begin position="155"/>
        <end position="175"/>
    </location>
</feature>
<feature type="transmembrane region" description="Helical" evidence="6">
    <location>
        <begin position="96"/>
        <end position="114"/>
    </location>
</feature>
<feature type="transmembrane region" description="Helical" evidence="6">
    <location>
        <begin position="220"/>
        <end position="240"/>
    </location>
</feature>
<keyword evidence="5 6" id="KW-0472">Membrane</keyword>
<dbReference type="Proteomes" id="UP000019484">
    <property type="component" value="Unassembled WGS sequence"/>
</dbReference>
<dbReference type="Pfam" id="PF07690">
    <property type="entry name" value="MFS_1"/>
    <property type="match status" value="1"/>
</dbReference>
<dbReference type="AlphaFoldDB" id="W9YVI4"/>
<comment type="caution">
    <text evidence="8">The sequence shown here is derived from an EMBL/GenBank/DDBJ whole genome shotgun (WGS) entry which is preliminary data.</text>
</comment>
<keyword evidence="4 6" id="KW-1133">Transmembrane helix</keyword>
<dbReference type="GO" id="GO:0022857">
    <property type="term" value="F:transmembrane transporter activity"/>
    <property type="evidence" value="ECO:0007669"/>
    <property type="project" value="InterPro"/>
</dbReference>
<keyword evidence="9" id="KW-1185">Reference proteome</keyword>
<feature type="transmembrane region" description="Helical" evidence="6">
    <location>
        <begin position="126"/>
        <end position="143"/>
    </location>
</feature>
<evidence type="ECO:0000259" key="7">
    <source>
        <dbReference type="PROSITE" id="PS50850"/>
    </source>
</evidence>
<dbReference type="EMBL" id="AMWN01000002">
    <property type="protein sequence ID" value="EXJ93281.1"/>
    <property type="molecule type" value="Genomic_DNA"/>
</dbReference>
<sequence length="481" mass="53494">MSAEKNQDAALTTTVAVLASSVSSETKDTDVDGDLVIDKELEKKAMRKIDYWLVGFYSVVYIFRVIDSSNYSNAAIINLENGTGIKKELDLDPNQWAWTLSIFSYSYLIFEPSNTVLLKYFRPSRWMFVLILVWGICACSSAATQSFQGMMCVRFAIGLAEAGFYPAVLYHMAFFYRPTELPWRIALFYSVGQLSSALSGLLAFAISFMDGLGGLAGWRWLFVLEGLPAIVLSFVALFGLPDYPHTAKMLTPEERQIVARRLSSTAPSGKEDNWDWSSLRVLFKNPTVYTFCIYWIAHGIGGFGVSYALPTVIYQLGFTTTAKSQLMNIPPYVACFLLLNTLGYLIHKKWIRPWTTAVAIEGTTIVCYIILITVHNAVVKYVALIVAVSCAGSAYPVIWPERIRALEGTVAAGIGIGVTNAMAQFSGIVGPHVYSTIYGPTYRVSYIICLCLLVVSITAILASWFFVWQKDRKRKALAELE</sequence>
<evidence type="ECO:0000256" key="2">
    <source>
        <dbReference type="ARBA" id="ARBA00022448"/>
    </source>
</evidence>
<dbReference type="SUPFAM" id="SSF103473">
    <property type="entry name" value="MFS general substrate transporter"/>
    <property type="match status" value="1"/>
</dbReference>
<dbReference type="GO" id="GO:0016020">
    <property type="term" value="C:membrane"/>
    <property type="evidence" value="ECO:0007669"/>
    <property type="project" value="UniProtKB-SubCell"/>
</dbReference>
<feature type="transmembrane region" description="Helical" evidence="6">
    <location>
        <begin position="445"/>
        <end position="467"/>
    </location>
</feature>
<reference evidence="8 9" key="1">
    <citation type="submission" date="2013-03" db="EMBL/GenBank/DDBJ databases">
        <title>The Genome Sequence of Capronia coronata CBS 617.96.</title>
        <authorList>
            <consortium name="The Broad Institute Genomics Platform"/>
            <person name="Cuomo C."/>
            <person name="de Hoog S."/>
            <person name="Gorbushina A."/>
            <person name="Walker B."/>
            <person name="Young S.K."/>
            <person name="Zeng Q."/>
            <person name="Gargeya S."/>
            <person name="Fitzgerald M."/>
            <person name="Haas B."/>
            <person name="Abouelleil A."/>
            <person name="Allen A.W."/>
            <person name="Alvarado L."/>
            <person name="Arachchi H.M."/>
            <person name="Berlin A.M."/>
            <person name="Chapman S.B."/>
            <person name="Gainer-Dewar J."/>
            <person name="Goldberg J."/>
            <person name="Griggs A."/>
            <person name="Gujja S."/>
            <person name="Hansen M."/>
            <person name="Howarth C."/>
            <person name="Imamovic A."/>
            <person name="Ireland A."/>
            <person name="Larimer J."/>
            <person name="McCowan C."/>
            <person name="Murphy C."/>
            <person name="Pearson M."/>
            <person name="Poon T.W."/>
            <person name="Priest M."/>
            <person name="Roberts A."/>
            <person name="Saif S."/>
            <person name="Shea T."/>
            <person name="Sisk P."/>
            <person name="Sykes S."/>
            <person name="Wortman J."/>
            <person name="Nusbaum C."/>
            <person name="Birren B."/>
        </authorList>
    </citation>
    <scope>NUCLEOTIDE SEQUENCE [LARGE SCALE GENOMIC DNA]</scope>
    <source>
        <strain evidence="8 9">CBS 617.96</strain>
    </source>
</reference>
<dbReference type="PANTHER" id="PTHR43791:SF51">
    <property type="entry name" value="MAJOR FACILITATOR SUPERFAMILY (MFS) PROFILE DOMAIN-CONTAINING PROTEIN"/>
    <property type="match status" value="1"/>
</dbReference>
<evidence type="ECO:0000256" key="3">
    <source>
        <dbReference type="ARBA" id="ARBA00022692"/>
    </source>
</evidence>
<feature type="transmembrane region" description="Helical" evidence="6">
    <location>
        <begin position="329"/>
        <end position="347"/>
    </location>
</feature>
<dbReference type="HOGENOM" id="CLU_001265_0_1_1"/>
<name>W9YVI4_9EURO</name>
<dbReference type="PANTHER" id="PTHR43791">
    <property type="entry name" value="PERMEASE-RELATED"/>
    <property type="match status" value="1"/>
</dbReference>
<keyword evidence="3 6" id="KW-0812">Transmembrane</keyword>
<dbReference type="Gene3D" id="1.20.1250.20">
    <property type="entry name" value="MFS general substrate transporter like domains"/>
    <property type="match status" value="2"/>
</dbReference>
<organism evidence="8 9">
    <name type="scientific">Capronia coronata CBS 617.96</name>
    <dbReference type="NCBI Taxonomy" id="1182541"/>
    <lineage>
        <taxon>Eukaryota</taxon>
        <taxon>Fungi</taxon>
        <taxon>Dikarya</taxon>
        <taxon>Ascomycota</taxon>
        <taxon>Pezizomycotina</taxon>
        <taxon>Eurotiomycetes</taxon>
        <taxon>Chaetothyriomycetidae</taxon>
        <taxon>Chaetothyriales</taxon>
        <taxon>Herpotrichiellaceae</taxon>
        <taxon>Capronia</taxon>
    </lineage>
</organism>
<feature type="transmembrane region" description="Helical" evidence="6">
    <location>
        <begin position="187"/>
        <end position="208"/>
    </location>
</feature>
<proteinExistence type="predicted"/>
<feature type="transmembrane region" description="Helical" evidence="6">
    <location>
        <begin position="288"/>
        <end position="309"/>
    </location>
</feature>
<feature type="transmembrane region" description="Helical" evidence="6">
    <location>
        <begin position="410"/>
        <end position="433"/>
    </location>
</feature>
<dbReference type="eggNOG" id="KOG2533">
    <property type="taxonomic scope" value="Eukaryota"/>
</dbReference>
<protein>
    <recommendedName>
        <fullName evidence="7">Major facilitator superfamily (MFS) profile domain-containing protein</fullName>
    </recommendedName>
</protein>
<feature type="transmembrane region" description="Helical" evidence="6">
    <location>
        <begin position="49"/>
        <end position="66"/>
    </location>
</feature>
<dbReference type="InterPro" id="IPR011701">
    <property type="entry name" value="MFS"/>
</dbReference>
<evidence type="ECO:0000313" key="9">
    <source>
        <dbReference type="Proteomes" id="UP000019484"/>
    </source>
</evidence>
<evidence type="ECO:0000256" key="1">
    <source>
        <dbReference type="ARBA" id="ARBA00004141"/>
    </source>
</evidence>
<dbReference type="OrthoDB" id="2985014at2759"/>
<evidence type="ECO:0000256" key="4">
    <source>
        <dbReference type="ARBA" id="ARBA00022989"/>
    </source>
</evidence>
<dbReference type="STRING" id="1182541.W9YVI4"/>
<evidence type="ECO:0000256" key="5">
    <source>
        <dbReference type="ARBA" id="ARBA00023136"/>
    </source>
</evidence>
<dbReference type="GeneID" id="19156574"/>
<feature type="transmembrane region" description="Helical" evidence="6">
    <location>
        <begin position="378"/>
        <end position="398"/>
    </location>
</feature>
<accession>W9YVI4</accession>
<evidence type="ECO:0000313" key="8">
    <source>
        <dbReference type="EMBL" id="EXJ93281.1"/>
    </source>
</evidence>
<evidence type="ECO:0000256" key="6">
    <source>
        <dbReference type="SAM" id="Phobius"/>
    </source>
</evidence>
<feature type="domain" description="Major facilitator superfamily (MFS) profile" evidence="7">
    <location>
        <begin position="53"/>
        <end position="471"/>
    </location>
</feature>
<comment type="subcellular location">
    <subcellularLocation>
        <location evidence="1">Membrane</location>
        <topology evidence="1">Multi-pass membrane protein</topology>
    </subcellularLocation>
</comment>
<gene>
    <name evidence="8" type="ORF">A1O1_01673</name>
</gene>